<keyword evidence="2" id="KW-0560">Oxidoreductase</keyword>
<evidence type="ECO:0000313" key="4">
    <source>
        <dbReference type="Proteomes" id="UP000318405"/>
    </source>
</evidence>
<evidence type="ECO:0000313" key="3">
    <source>
        <dbReference type="EMBL" id="TSH93357.1"/>
    </source>
</evidence>
<dbReference type="RefSeq" id="WP_143948875.1">
    <property type="nucleotide sequence ID" value="NZ_BAABMB010000006.1"/>
</dbReference>
<dbReference type="PANTHER" id="PTHR11091:SF0">
    <property type="entry name" value="MALATE DEHYDROGENASE"/>
    <property type="match status" value="1"/>
</dbReference>
<dbReference type="Gene3D" id="1.10.1530.10">
    <property type="match status" value="1"/>
</dbReference>
<dbReference type="PANTHER" id="PTHR11091">
    <property type="entry name" value="OXIDOREDUCTASE-RELATED"/>
    <property type="match status" value="1"/>
</dbReference>
<dbReference type="Proteomes" id="UP000318405">
    <property type="component" value="Unassembled WGS sequence"/>
</dbReference>
<dbReference type="GO" id="GO:0016491">
    <property type="term" value="F:oxidoreductase activity"/>
    <property type="evidence" value="ECO:0007669"/>
    <property type="project" value="UniProtKB-KW"/>
</dbReference>
<dbReference type="Gene3D" id="3.30.1370.60">
    <property type="entry name" value="Hypothetical oxidoreductase yiak, domain 2"/>
    <property type="match status" value="1"/>
</dbReference>
<comment type="caution">
    <text evidence="3">The sequence shown here is derived from an EMBL/GenBank/DDBJ whole genome shotgun (WGS) entry which is preliminary data.</text>
</comment>
<gene>
    <name evidence="3" type="ORF">FOZ76_13905</name>
</gene>
<reference evidence="3 4" key="1">
    <citation type="submission" date="2019-07" db="EMBL/GenBank/DDBJ databases">
        <title>Qingshengfaniella alkalisoli gen. nov., sp. nov., isolated from saline soil.</title>
        <authorList>
            <person name="Xu L."/>
            <person name="Huang X.-X."/>
            <person name="Sun J.-Q."/>
        </authorList>
    </citation>
    <scope>NUCLEOTIDE SEQUENCE [LARGE SCALE GENOMIC DNA]</scope>
    <source>
        <strain evidence="3 4">DSM 27279</strain>
    </source>
</reference>
<dbReference type="InterPro" id="IPR036111">
    <property type="entry name" value="Mal/L-sulfo/L-lacto_DH-like_sf"/>
</dbReference>
<comment type="similarity">
    <text evidence="1">Belongs to the LDH2/MDH2 oxidoreductase family.</text>
</comment>
<name>A0A556AKD4_9BURK</name>
<proteinExistence type="inferred from homology"/>
<dbReference type="InterPro" id="IPR043144">
    <property type="entry name" value="Mal/L-sulf/L-lact_DH-like_ah"/>
</dbReference>
<sequence>MADFHRFESEPLCDVVREIVRGFGSDAREVDLVSENLVRANLYGHDSHGIGMLPRYVEAYLEGSLKPNAQPRIRIDQGPMLALDGQTGFGQSIGHAAMAMGIERAREHGTCIMALGNAHHLGRIGEWAEMAVAAGLVSVHFVNVISRPLVAAWGGRDARLGTNPFAIGIPIEGREPFILDLATSVIAQGKARVAYNKGVPLAPGQLLDHEGRSTTNPAHAVVGPLGALLPFGEHKGFGLSLACEILGGALAAGLAVHGPDEGKKRVLNGMLTILIDPARLGDAQGFAEQTLACLDWVTASPPQDGVEAVMLAGEPERRACTERRAHGIPVDGATWSAILAAADKLGVEVDRSTRHVGGLSAEA</sequence>
<dbReference type="InterPro" id="IPR043143">
    <property type="entry name" value="Mal/L-sulf/L-lact_DH-like_NADP"/>
</dbReference>
<keyword evidence="4" id="KW-1185">Reference proteome</keyword>
<dbReference type="EMBL" id="VLTJ01000028">
    <property type="protein sequence ID" value="TSH93357.1"/>
    <property type="molecule type" value="Genomic_DNA"/>
</dbReference>
<dbReference type="Pfam" id="PF02615">
    <property type="entry name" value="Ldh_2"/>
    <property type="match status" value="1"/>
</dbReference>
<dbReference type="NCBIfam" id="NF007504">
    <property type="entry name" value="PRK10098.1"/>
    <property type="match status" value="1"/>
</dbReference>
<dbReference type="SUPFAM" id="SSF89733">
    <property type="entry name" value="L-sulfolactate dehydrogenase-like"/>
    <property type="match status" value="1"/>
</dbReference>
<organism evidence="3 4">
    <name type="scientific">Verticiella sediminum</name>
    <dbReference type="NCBI Taxonomy" id="1247510"/>
    <lineage>
        <taxon>Bacteria</taxon>
        <taxon>Pseudomonadati</taxon>
        <taxon>Pseudomonadota</taxon>
        <taxon>Betaproteobacteria</taxon>
        <taxon>Burkholderiales</taxon>
        <taxon>Alcaligenaceae</taxon>
        <taxon>Verticiella</taxon>
    </lineage>
</organism>
<evidence type="ECO:0000256" key="2">
    <source>
        <dbReference type="ARBA" id="ARBA00023002"/>
    </source>
</evidence>
<protein>
    <submittedName>
        <fullName evidence="3">Malate/lactate/ureidoglycolate dehydrogenase</fullName>
    </submittedName>
</protein>
<evidence type="ECO:0000256" key="1">
    <source>
        <dbReference type="ARBA" id="ARBA00006056"/>
    </source>
</evidence>
<dbReference type="InterPro" id="IPR003767">
    <property type="entry name" value="Malate/L-lactate_DH-like"/>
</dbReference>
<dbReference type="AlphaFoldDB" id="A0A556AKD4"/>
<dbReference type="OrthoDB" id="924592at2"/>
<accession>A0A556AKD4</accession>